<dbReference type="AlphaFoldDB" id="A0A6J4NST5"/>
<sequence>MTREEGRRLYGPHVPATEEGGPDPTEDPILYLEEQKEEKER</sequence>
<accession>A0A6J4NST5</accession>
<name>A0A6J4NST5_9ACTN</name>
<evidence type="ECO:0000313" key="2">
    <source>
        <dbReference type="EMBL" id="CAA9395842.1"/>
    </source>
</evidence>
<reference evidence="2" key="1">
    <citation type="submission" date="2020-02" db="EMBL/GenBank/DDBJ databases">
        <authorList>
            <person name="Meier V. D."/>
        </authorList>
    </citation>
    <scope>NUCLEOTIDE SEQUENCE</scope>
    <source>
        <strain evidence="2">AVDCRST_MAG22</strain>
    </source>
</reference>
<proteinExistence type="predicted"/>
<organism evidence="2">
    <name type="scientific">uncultured Rubrobacteraceae bacterium</name>
    <dbReference type="NCBI Taxonomy" id="349277"/>
    <lineage>
        <taxon>Bacteria</taxon>
        <taxon>Bacillati</taxon>
        <taxon>Actinomycetota</taxon>
        <taxon>Rubrobacteria</taxon>
        <taxon>Rubrobacterales</taxon>
        <taxon>Rubrobacteraceae</taxon>
        <taxon>environmental samples</taxon>
    </lineage>
</organism>
<gene>
    <name evidence="2" type="ORF">AVDCRST_MAG22-876</name>
</gene>
<protein>
    <submittedName>
        <fullName evidence="2">Uncharacterized protein</fullName>
    </submittedName>
</protein>
<dbReference type="EMBL" id="CADCUV010000041">
    <property type="protein sequence ID" value="CAA9395842.1"/>
    <property type="molecule type" value="Genomic_DNA"/>
</dbReference>
<feature type="region of interest" description="Disordered" evidence="1">
    <location>
        <begin position="1"/>
        <end position="41"/>
    </location>
</feature>
<evidence type="ECO:0000256" key="1">
    <source>
        <dbReference type="SAM" id="MobiDB-lite"/>
    </source>
</evidence>